<accession>A0ABT6W5Y9</accession>
<dbReference type="PANTHER" id="PTHR43441">
    <property type="entry name" value="RIBOSOMAL-PROTEIN-SERINE ACETYLTRANSFERASE"/>
    <property type="match status" value="1"/>
</dbReference>
<reference evidence="2 3" key="1">
    <citation type="submission" date="2023-05" db="EMBL/GenBank/DDBJ databases">
        <title>Streptantibioticus silvisoli sp. nov., acidotolerant actinomycetes 1 from pine litter.</title>
        <authorList>
            <person name="Swiecimska M."/>
            <person name="Golinska P."/>
            <person name="Sangal V."/>
            <person name="Wachnowicz B."/>
            <person name="Goodfellow M."/>
        </authorList>
    </citation>
    <scope>NUCLEOTIDE SEQUENCE [LARGE SCALE GENOMIC DNA]</scope>
    <source>
        <strain evidence="2 3">SL54</strain>
    </source>
</reference>
<evidence type="ECO:0000313" key="3">
    <source>
        <dbReference type="Proteomes" id="UP001156398"/>
    </source>
</evidence>
<dbReference type="EMBL" id="JAAGKO020000046">
    <property type="protein sequence ID" value="MDI5966155.1"/>
    <property type="molecule type" value="Genomic_DNA"/>
</dbReference>
<sequence>MEAHIWPLYGLRVTTPRLQLRLPTLELLEELSTVAAGGLHDEDYMPFSAPWSATSPAGRARTTFQHVLGTVAQWQPDAWTLSLAVLCDGAVVGRQDIMARAFGVTGEAETGSWLGLPYQGRGIGTEMRAAVLHLAFAVLGATCMTSVAMTDNAGSLGVSRKLGYRPDGLCVAAVDGVPRTQRRLRLERADWQTNRTIPVEVTGFEPCRDLFGPTAARNAPAP</sequence>
<dbReference type="PANTHER" id="PTHR43441:SF11">
    <property type="entry name" value="RIBOSOMAL-PROTEIN-SERINE ACETYLTRANSFERASE"/>
    <property type="match status" value="1"/>
</dbReference>
<dbReference type="InterPro" id="IPR000182">
    <property type="entry name" value="GNAT_dom"/>
</dbReference>
<dbReference type="InterPro" id="IPR016181">
    <property type="entry name" value="Acyl_CoA_acyltransferase"/>
</dbReference>
<name>A0ABT6W5Y9_9ACTN</name>
<dbReference type="EC" id="2.-.-.-" evidence="2"/>
<keyword evidence="3" id="KW-1185">Reference proteome</keyword>
<dbReference type="SUPFAM" id="SSF55729">
    <property type="entry name" value="Acyl-CoA N-acyltransferases (Nat)"/>
    <property type="match status" value="1"/>
</dbReference>
<proteinExistence type="predicted"/>
<gene>
    <name evidence="2" type="ORF">POF43_026065</name>
</gene>
<keyword evidence="2" id="KW-0808">Transferase</keyword>
<evidence type="ECO:0000313" key="2">
    <source>
        <dbReference type="EMBL" id="MDI5966155.1"/>
    </source>
</evidence>
<protein>
    <submittedName>
        <fullName evidence="2">GNAT family protein</fullName>
        <ecNumber evidence="2">2.-.-.-</ecNumber>
    </submittedName>
</protein>
<organism evidence="2 3">
    <name type="scientific">Streptantibioticus silvisoli</name>
    <dbReference type="NCBI Taxonomy" id="2705255"/>
    <lineage>
        <taxon>Bacteria</taxon>
        <taxon>Bacillati</taxon>
        <taxon>Actinomycetota</taxon>
        <taxon>Actinomycetes</taxon>
        <taxon>Kitasatosporales</taxon>
        <taxon>Streptomycetaceae</taxon>
        <taxon>Streptantibioticus</taxon>
    </lineage>
</organism>
<dbReference type="Gene3D" id="3.40.630.30">
    <property type="match status" value="1"/>
</dbReference>
<evidence type="ECO:0000259" key="1">
    <source>
        <dbReference type="Pfam" id="PF13302"/>
    </source>
</evidence>
<dbReference type="Proteomes" id="UP001156398">
    <property type="component" value="Unassembled WGS sequence"/>
</dbReference>
<dbReference type="InterPro" id="IPR051908">
    <property type="entry name" value="Ribosomal_N-acetyltransferase"/>
</dbReference>
<feature type="domain" description="N-acetyltransferase" evidence="1">
    <location>
        <begin position="17"/>
        <end position="165"/>
    </location>
</feature>
<dbReference type="GO" id="GO:0016740">
    <property type="term" value="F:transferase activity"/>
    <property type="evidence" value="ECO:0007669"/>
    <property type="project" value="UniProtKB-KW"/>
</dbReference>
<dbReference type="RefSeq" id="WP_271325311.1">
    <property type="nucleotide sequence ID" value="NZ_JAAGKO020000046.1"/>
</dbReference>
<dbReference type="Pfam" id="PF13302">
    <property type="entry name" value="Acetyltransf_3"/>
    <property type="match status" value="1"/>
</dbReference>
<comment type="caution">
    <text evidence="2">The sequence shown here is derived from an EMBL/GenBank/DDBJ whole genome shotgun (WGS) entry which is preliminary data.</text>
</comment>